<sequence>MTNSHTSSPGESDRTAIYNQLAETCGSEMSAERASAEAMPEDQEYQKLITKGSRLRELMMVDPSEDLKSKFHEYTDLGKWGYVQNHFRNSALTKIDTILEDICVQLESADDFGDNDVTNHDHSESVEVEGFIVAYDNHSPRSCLRNDATQPLPDLRFWSDVAYLQWLSRAEPDSDLRYVLRYDVVNDTTLNLVQNLEDRHSLSLSEWPGKTYESGSQEFDAFLGTPNGSSTAYMLVQRKEELGHKTVEKITVFRTNAWEVMLLFHIGYVEVHTDDQ</sequence>
<dbReference type="OrthoDB" id="5337308at2759"/>
<organism evidence="1 2">
    <name type="scientific">Decorospora gaudefroyi</name>
    <dbReference type="NCBI Taxonomy" id="184978"/>
    <lineage>
        <taxon>Eukaryota</taxon>
        <taxon>Fungi</taxon>
        <taxon>Dikarya</taxon>
        <taxon>Ascomycota</taxon>
        <taxon>Pezizomycotina</taxon>
        <taxon>Dothideomycetes</taxon>
        <taxon>Pleosporomycetidae</taxon>
        <taxon>Pleosporales</taxon>
        <taxon>Pleosporineae</taxon>
        <taxon>Pleosporaceae</taxon>
        <taxon>Decorospora</taxon>
    </lineage>
</organism>
<evidence type="ECO:0000313" key="1">
    <source>
        <dbReference type="EMBL" id="KAF1830791.1"/>
    </source>
</evidence>
<evidence type="ECO:0000313" key="2">
    <source>
        <dbReference type="Proteomes" id="UP000800040"/>
    </source>
</evidence>
<dbReference type="Proteomes" id="UP000800040">
    <property type="component" value="Unassembled WGS sequence"/>
</dbReference>
<keyword evidence="2" id="KW-1185">Reference proteome</keyword>
<proteinExistence type="predicted"/>
<dbReference type="AlphaFoldDB" id="A0A6A5K1Y5"/>
<name>A0A6A5K1Y5_9PLEO</name>
<gene>
    <name evidence="1" type="ORF">BDW02DRAFT_86725</name>
</gene>
<reference evidence="1" key="1">
    <citation type="submission" date="2020-01" db="EMBL/GenBank/DDBJ databases">
        <authorList>
            <consortium name="DOE Joint Genome Institute"/>
            <person name="Haridas S."/>
            <person name="Albert R."/>
            <person name="Binder M."/>
            <person name="Bloem J."/>
            <person name="Labutti K."/>
            <person name="Salamov A."/>
            <person name="Andreopoulos B."/>
            <person name="Baker S.E."/>
            <person name="Barry K."/>
            <person name="Bills G."/>
            <person name="Bluhm B.H."/>
            <person name="Cannon C."/>
            <person name="Castanera R."/>
            <person name="Culley D.E."/>
            <person name="Daum C."/>
            <person name="Ezra D."/>
            <person name="Gonzalez J.B."/>
            <person name="Henrissat B."/>
            <person name="Kuo A."/>
            <person name="Liang C."/>
            <person name="Lipzen A."/>
            <person name="Lutzoni F."/>
            <person name="Magnuson J."/>
            <person name="Mondo S."/>
            <person name="Nolan M."/>
            <person name="Ohm R."/>
            <person name="Pangilinan J."/>
            <person name="Park H.-J."/>
            <person name="Ramirez L."/>
            <person name="Alfaro M."/>
            <person name="Sun H."/>
            <person name="Tritt A."/>
            <person name="Yoshinaga Y."/>
            <person name="Zwiers L.-H."/>
            <person name="Turgeon B.G."/>
            <person name="Goodwin S.B."/>
            <person name="Spatafora J.W."/>
            <person name="Crous P.W."/>
            <person name="Grigoriev I.V."/>
        </authorList>
    </citation>
    <scope>NUCLEOTIDE SEQUENCE</scope>
    <source>
        <strain evidence="1">P77</strain>
    </source>
</reference>
<protein>
    <submittedName>
        <fullName evidence="1">Uncharacterized protein</fullName>
    </submittedName>
</protein>
<dbReference type="EMBL" id="ML975384">
    <property type="protein sequence ID" value="KAF1830791.1"/>
    <property type="molecule type" value="Genomic_DNA"/>
</dbReference>
<accession>A0A6A5K1Y5</accession>